<dbReference type="PIRSF" id="PIRSF000450">
    <property type="entry name" value="H_ser_succinyltr"/>
    <property type="match status" value="1"/>
</dbReference>
<dbReference type="SUPFAM" id="SSF52317">
    <property type="entry name" value="Class I glutamine amidotransferase-like"/>
    <property type="match status" value="1"/>
</dbReference>
<feature type="active site" description="Proton acceptor" evidence="4">
    <location>
        <position position="239"/>
    </location>
</feature>
<dbReference type="InterPro" id="IPR033752">
    <property type="entry name" value="MetA_family"/>
</dbReference>
<evidence type="ECO:0000313" key="5">
    <source>
        <dbReference type="EMBL" id="WPL19100.1"/>
    </source>
</evidence>
<comment type="caution">
    <text evidence="4">Lacks conserved residue(s) required for the propagation of feature annotation.</text>
</comment>
<dbReference type="HAMAP" id="MF_00295">
    <property type="entry name" value="MetA_acyltransf"/>
    <property type="match status" value="1"/>
</dbReference>
<dbReference type="InterPro" id="IPR029062">
    <property type="entry name" value="Class_I_gatase-like"/>
</dbReference>
<protein>
    <recommendedName>
        <fullName evidence="4">Homoserine O-succinyltransferase</fullName>
        <shortName evidence="4">HST</shortName>
        <ecNumber evidence="4">2.3.1.46</ecNumber>
    </recommendedName>
    <alternativeName>
        <fullName evidence="4">Homoserine transsuccinylase</fullName>
        <shortName evidence="4">HTS</shortName>
    </alternativeName>
</protein>
<feature type="active site" evidence="4">
    <location>
        <position position="241"/>
    </location>
</feature>
<keyword evidence="3 4" id="KW-0012">Acyltransferase</keyword>
<evidence type="ECO:0000256" key="4">
    <source>
        <dbReference type="HAMAP-Rule" id="MF_00295"/>
    </source>
</evidence>
<keyword evidence="4" id="KW-0486">Methionine biosynthesis</keyword>
<keyword evidence="2 4" id="KW-0808">Transferase</keyword>
<dbReference type="Pfam" id="PF04204">
    <property type="entry name" value="HTS"/>
    <property type="match status" value="1"/>
</dbReference>
<dbReference type="EC" id="2.3.1.46" evidence="4"/>
<name>A0ABZ0SDJ1_9GAMM</name>
<dbReference type="NCBIfam" id="NF003776">
    <property type="entry name" value="PRK05368.1-3"/>
    <property type="match status" value="1"/>
</dbReference>
<comment type="catalytic activity">
    <reaction evidence="4">
        <text>L-homoserine + succinyl-CoA = O-succinyl-L-homoserine + CoA</text>
        <dbReference type="Rhea" id="RHEA:22008"/>
        <dbReference type="ChEBI" id="CHEBI:57287"/>
        <dbReference type="ChEBI" id="CHEBI:57292"/>
        <dbReference type="ChEBI" id="CHEBI:57476"/>
        <dbReference type="ChEBI" id="CHEBI:57661"/>
        <dbReference type="EC" id="2.3.1.46"/>
    </reaction>
</comment>
<feature type="binding site" evidence="4">
    <location>
        <position position="196"/>
    </location>
    <ligand>
        <name>substrate</name>
    </ligand>
</feature>
<dbReference type="PANTHER" id="PTHR20919:SF0">
    <property type="entry name" value="HOMOSERINE O-SUCCINYLTRANSFERASE"/>
    <property type="match status" value="1"/>
</dbReference>
<organism evidence="5 6">
    <name type="scientific">Thiorhodovibrio winogradskyi</name>
    <dbReference type="NCBI Taxonomy" id="77007"/>
    <lineage>
        <taxon>Bacteria</taxon>
        <taxon>Pseudomonadati</taxon>
        <taxon>Pseudomonadota</taxon>
        <taxon>Gammaproteobacteria</taxon>
        <taxon>Chromatiales</taxon>
        <taxon>Chromatiaceae</taxon>
        <taxon>Thiorhodovibrio</taxon>
    </lineage>
</organism>
<proteinExistence type="inferred from homology"/>
<evidence type="ECO:0000256" key="3">
    <source>
        <dbReference type="ARBA" id="ARBA00023315"/>
    </source>
</evidence>
<reference evidence="5 6" key="1">
    <citation type="journal article" date="2023" name="Microorganisms">
        <title>Thiorhodovibrio frisius and Trv. litoralis spp. nov., Two Novel Members from a Clade of Fastidious Purple Sulfur Bacteria That Exhibit Unique Red-Shifted Light-Harvesting Capabilities.</title>
        <authorList>
            <person name="Methner A."/>
            <person name="Kuzyk S.B."/>
            <person name="Petersen J."/>
            <person name="Bauer S."/>
            <person name="Brinkmann H."/>
            <person name="Sichau K."/>
            <person name="Wanner G."/>
            <person name="Wolf J."/>
            <person name="Neumann-Schaal M."/>
            <person name="Henke P."/>
            <person name="Tank M."/>
            <person name="Sproer C."/>
            <person name="Bunk B."/>
            <person name="Overmann J."/>
        </authorList>
    </citation>
    <scope>NUCLEOTIDE SEQUENCE [LARGE SCALE GENOMIC DNA]</scope>
    <source>
        <strain evidence="5 6">DSM 6702</strain>
    </source>
</reference>
<comment type="pathway">
    <text evidence="4">Amino-acid biosynthesis; L-methionine biosynthesis via de novo pathway; O-succinyl-L-homoserine from L-homoserine: step 1/1.</text>
</comment>
<comment type="subcellular location">
    <subcellularLocation>
        <location evidence="4">Cytoplasm</location>
    </subcellularLocation>
</comment>
<gene>
    <name evidence="5" type="primary">metA</name>
    <name evidence="4" type="synonym">metAS</name>
    <name evidence="5" type="ORF">Thiowin_04204</name>
</gene>
<feature type="binding site" evidence="4">
    <location>
        <position position="253"/>
    </location>
    <ligand>
        <name>substrate</name>
    </ligand>
</feature>
<keyword evidence="6" id="KW-1185">Reference proteome</keyword>
<feature type="site" description="Important for acyl-CoA specificity" evidence="4">
    <location>
        <position position="113"/>
    </location>
</feature>
<evidence type="ECO:0000256" key="2">
    <source>
        <dbReference type="ARBA" id="ARBA00022679"/>
    </source>
</evidence>
<sequence>MPLVAHNDLPAFERLREEGQNILPAEHAVVQDIRELHIGLLNMMPDAALRATERQFLRLIGQSNQIAQFYVHPFTLDGLKRSSEAAAYIERYYEPFSQLKTEGLDALIVTGANVTGPNLADEPFWGPLIEVMDWAGAHVTSSLCSCLATHAVMQFRHGQRRQRLPEKCWGVYAHRVVERAHPLVSSVNTLFDVPHSRFNEISRAQFEAAGCRVLVESPEAGVHLAVSEDGFRLVMFQGHPEYDLISLLKEYKREVGRYISGARKDYPPFPEHFFNLKAKAILREQRDLVDRYLDRGRSPPEFPEARIAAGLDNTWHDSAEGVVGNWMGLIYRVTHNDRRIPFMEGVDPGDPLKLVR</sequence>
<dbReference type="RefSeq" id="WP_328984847.1">
    <property type="nucleotide sequence ID" value="NZ_CP121472.1"/>
</dbReference>
<feature type="site" description="Important for acyl-CoA specificity" evidence="4">
    <location>
        <position position="147"/>
    </location>
</feature>
<dbReference type="CDD" id="cd03131">
    <property type="entry name" value="GATase1_HTS"/>
    <property type="match status" value="1"/>
</dbReference>
<dbReference type="GO" id="GO:0008899">
    <property type="term" value="F:homoserine O-succinyltransferase activity"/>
    <property type="evidence" value="ECO:0007669"/>
    <property type="project" value="UniProtKB-EC"/>
</dbReference>
<feature type="active site" description="Acyl-thioester intermediate" evidence="4">
    <location>
        <position position="146"/>
    </location>
</feature>
<feature type="binding site" evidence="4">
    <location>
        <position position="167"/>
    </location>
    <ligand>
        <name>substrate</name>
    </ligand>
</feature>
<keyword evidence="1 4" id="KW-0028">Amino-acid biosynthesis</keyword>
<keyword evidence="4" id="KW-0963">Cytoplasm</keyword>
<dbReference type="Gene3D" id="3.40.50.880">
    <property type="match status" value="1"/>
</dbReference>
<comment type="similarity">
    <text evidence="4">Belongs to the MetA family.</text>
</comment>
<evidence type="ECO:0000256" key="1">
    <source>
        <dbReference type="ARBA" id="ARBA00022605"/>
    </source>
</evidence>
<accession>A0ABZ0SDJ1</accession>
<comment type="function">
    <text evidence="4">Transfers a succinyl group from succinyl-CoA to L-homoserine, forming succinyl-L-homoserine.</text>
</comment>
<dbReference type="Proteomes" id="UP001432180">
    <property type="component" value="Chromosome"/>
</dbReference>
<feature type="site" description="Important for substrate specificity" evidence="4">
    <location>
        <position position="196"/>
    </location>
</feature>
<evidence type="ECO:0000313" key="6">
    <source>
        <dbReference type="Proteomes" id="UP001432180"/>
    </source>
</evidence>
<dbReference type="EMBL" id="CP121472">
    <property type="protein sequence ID" value="WPL19100.1"/>
    <property type="molecule type" value="Genomic_DNA"/>
</dbReference>
<dbReference type="PANTHER" id="PTHR20919">
    <property type="entry name" value="HOMOSERINE O-SUCCINYLTRANSFERASE"/>
    <property type="match status" value="1"/>
</dbReference>